<sequence length="347" mass="39548">MTLCMGFRFPPAPELLKIFKACGISLPQFLYRAIQKVFNLNYIILVDNEARPLKIHIPEDVLNHVLPDIFKRLNLKIIIDDPHRPIRYEQKYISQITTHPTIDINQLLLLRSTRHYLVYEEAGAEEKGPILEPIPIYQHSQIEQLVQRFNQWEASIFLFPPFCDVKRGSIYTPLNSFVALSQWARGTDLLRTLSPAAQGNFINQVYNVLIHTHSKLHGITPKGQVNLLEGINGGECLVHELDKLVALLVENSSSAVVDQWILAGEVKPLKINSVYGARSVRLGSKVAWLINMEKIKVKMGVFRRMAHIYPLDYEEFIKHLDALVMSELSDLGLVGFVSSSRWYVAGN</sequence>
<dbReference type="AlphaFoldDB" id="A0AAV7HMB0"/>
<dbReference type="EMBL" id="JAGFBR010000003">
    <property type="protein sequence ID" value="KAH0468803.1"/>
    <property type="molecule type" value="Genomic_DNA"/>
</dbReference>
<keyword evidence="2" id="KW-1185">Reference proteome</keyword>
<name>A0AAV7HMB0_DENCH</name>
<reference evidence="1 2" key="1">
    <citation type="journal article" date="2021" name="Hortic Res">
        <title>Chromosome-scale assembly of the Dendrobium chrysotoxum genome enhances the understanding of orchid evolution.</title>
        <authorList>
            <person name="Zhang Y."/>
            <person name="Zhang G.Q."/>
            <person name="Zhang D."/>
            <person name="Liu X.D."/>
            <person name="Xu X.Y."/>
            <person name="Sun W.H."/>
            <person name="Yu X."/>
            <person name="Zhu X."/>
            <person name="Wang Z.W."/>
            <person name="Zhao X."/>
            <person name="Zhong W.Y."/>
            <person name="Chen H."/>
            <person name="Yin W.L."/>
            <person name="Huang T."/>
            <person name="Niu S.C."/>
            <person name="Liu Z.J."/>
        </authorList>
    </citation>
    <scope>NUCLEOTIDE SEQUENCE [LARGE SCALE GENOMIC DNA]</scope>
    <source>
        <strain evidence="1">Lindl</strain>
    </source>
</reference>
<evidence type="ECO:0000313" key="2">
    <source>
        <dbReference type="Proteomes" id="UP000775213"/>
    </source>
</evidence>
<proteinExistence type="predicted"/>
<evidence type="ECO:0000313" key="1">
    <source>
        <dbReference type="EMBL" id="KAH0468803.1"/>
    </source>
</evidence>
<dbReference type="Proteomes" id="UP000775213">
    <property type="component" value="Unassembled WGS sequence"/>
</dbReference>
<organism evidence="1 2">
    <name type="scientific">Dendrobium chrysotoxum</name>
    <name type="common">Orchid</name>
    <dbReference type="NCBI Taxonomy" id="161865"/>
    <lineage>
        <taxon>Eukaryota</taxon>
        <taxon>Viridiplantae</taxon>
        <taxon>Streptophyta</taxon>
        <taxon>Embryophyta</taxon>
        <taxon>Tracheophyta</taxon>
        <taxon>Spermatophyta</taxon>
        <taxon>Magnoliopsida</taxon>
        <taxon>Liliopsida</taxon>
        <taxon>Asparagales</taxon>
        <taxon>Orchidaceae</taxon>
        <taxon>Epidendroideae</taxon>
        <taxon>Malaxideae</taxon>
        <taxon>Dendrobiinae</taxon>
        <taxon>Dendrobium</taxon>
    </lineage>
</organism>
<gene>
    <name evidence="1" type="ORF">IEQ34_002035</name>
</gene>
<comment type="caution">
    <text evidence="1">The sequence shown here is derived from an EMBL/GenBank/DDBJ whole genome shotgun (WGS) entry which is preliminary data.</text>
</comment>
<accession>A0AAV7HMB0</accession>
<protein>
    <submittedName>
        <fullName evidence="1">Uncharacterized protein</fullName>
    </submittedName>
</protein>